<evidence type="ECO:0000313" key="1">
    <source>
        <dbReference type="EMBL" id="MAA14695.1"/>
    </source>
</evidence>
<sequence length="83" mass="9350">MPPPPARTAVGSRCRLAGRSRAFFERDELRRAHIFTPSEARRLIGPASTVRLCRPCAYRIAPRDRNWRARVVCAPSSSCLPCK</sequence>
<accession>A0A224YCQ4</accession>
<dbReference type="AlphaFoldDB" id="A0A224YCQ4"/>
<name>A0A224YCQ4_9ACAR</name>
<organism evidence="1">
    <name type="scientific">Rhipicephalus zambeziensis</name>
    <dbReference type="NCBI Taxonomy" id="60191"/>
    <lineage>
        <taxon>Eukaryota</taxon>
        <taxon>Metazoa</taxon>
        <taxon>Ecdysozoa</taxon>
        <taxon>Arthropoda</taxon>
        <taxon>Chelicerata</taxon>
        <taxon>Arachnida</taxon>
        <taxon>Acari</taxon>
        <taxon>Parasitiformes</taxon>
        <taxon>Ixodida</taxon>
        <taxon>Ixodoidea</taxon>
        <taxon>Ixodidae</taxon>
        <taxon>Rhipicephalinae</taxon>
        <taxon>Rhipicephalus</taxon>
        <taxon>Rhipicephalus</taxon>
    </lineage>
</organism>
<protein>
    <submittedName>
        <fullName evidence="1">Uncharacterized protein</fullName>
    </submittedName>
</protein>
<reference evidence="1" key="1">
    <citation type="journal article" date="2017" name="Parasit. Vectors">
        <title>Sialotranscriptomics of Rhipicephalus zambeziensis reveals intricate expression profiles of secretory proteins and suggests tight temporal transcriptional regulation during blood-feeding.</title>
        <authorList>
            <person name="de Castro M.H."/>
            <person name="de Klerk D."/>
            <person name="Pienaar R."/>
            <person name="Rees D.J.G."/>
            <person name="Mans B.J."/>
        </authorList>
    </citation>
    <scope>NUCLEOTIDE SEQUENCE</scope>
    <source>
        <tissue evidence="1">Salivary glands</tissue>
    </source>
</reference>
<dbReference type="EMBL" id="GFPF01003549">
    <property type="protein sequence ID" value="MAA14695.1"/>
    <property type="molecule type" value="Transcribed_RNA"/>
</dbReference>
<proteinExistence type="predicted"/>